<keyword evidence="2" id="KW-0540">Nuclease</keyword>
<protein>
    <submittedName>
        <fullName evidence="2">Uma2 family endonuclease</fullName>
    </submittedName>
</protein>
<dbReference type="Pfam" id="PF05685">
    <property type="entry name" value="Uma2"/>
    <property type="match status" value="1"/>
</dbReference>
<dbReference type="Gene3D" id="3.90.1570.10">
    <property type="entry name" value="tt1808, chain A"/>
    <property type="match status" value="1"/>
</dbReference>
<evidence type="ECO:0000313" key="2">
    <source>
        <dbReference type="EMBL" id="MFB9687748.1"/>
    </source>
</evidence>
<dbReference type="InterPro" id="IPR008538">
    <property type="entry name" value="Uma2"/>
</dbReference>
<name>A0ABV5U8L3_9PSEU</name>
<keyword evidence="2" id="KW-0378">Hydrolase</keyword>
<organism evidence="2 3">
    <name type="scientific">Amycolatopsis plumensis</name>
    <dbReference type="NCBI Taxonomy" id="236508"/>
    <lineage>
        <taxon>Bacteria</taxon>
        <taxon>Bacillati</taxon>
        <taxon>Actinomycetota</taxon>
        <taxon>Actinomycetes</taxon>
        <taxon>Pseudonocardiales</taxon>
        <taxon>Pseudonocardiaceae</taxon>
        <taxon>Amycolatopsis</taxon>
    </lineage>
</organism>
<proteinExistence type="predicted"/>
<accession>A0ABV5U8L3</accession>
<dbReference type="InterPro" id="IPR012296">
    <property type="entry name" value="Nuclease_put_TT1808"/>
</dbReference>
<dbReference type="RefSeq" id="WP_378198624.1">
    <property type="nucleotide sequence ID" value="NZ_JBHMBK010000021.1"/>
</dbReference>
<dbReference type="EMBL" id="JBHMBK010000021">
    <property type="protein sequence ID" value="MFB9687748.1"/>
    <property type="molecule type" value="Genomic_DNA"/>
</dbReference>
<comment type="caution">
    <text evidence="2">The sequence shown here is derived from an EMBL/GenBank/DDBJ whole genome shotgun (WGS) entry which is preliminary data.</text>
</comment>
<reference evidence="2 3" key="1">
    <citation type="submission" date="2024-09" db="EMBL/GenBank/DDBJ databases">
        <authorList>
            <person name="Sun Q."/>
            <person name="Mori K."/>
        </authorList>
    </citation>
    <scope>NUCLEOTIDE SEQUENCE [LARGE SCALE GENOMIC DNA]</scope>
    <source>
        <strain evidence="2 3">JCM 13852</strain>
    </source>
</reference>
<evidence type="ECO:0000259" key="1">
    <source>
        <dbReference type="Pfam" id="PF05685"/>
    </source>
</evidence>
<dbReference type="CDD" id="cd06260">
    <property type="entry name" value="DUF820-like"/>
    <property type="match status" value="1"/>
</dbReference>
<keyword evidence="3" id="KW-1185">Reference proteome</keyword>
<dbReference type="PANTHER" id="PTHR35400">
    <property type="entry name" value="SLR1083 PROTEIN"/>
    <property type="match status" value="1"/>
</dbReference>
<dbReference type="InterPro" id="IPR011335">
    <property type="entry name" value="Restrct_endonuc-II-like"/>
</dbReference>
<sequence length="161" mass="17445">MPEDQTSLQRVELVDGMLLVSPWPGPEHQRLLGKLQSAFASALPGGTELLPGVNVRIGTQRLLIPDLVILNCPGIDTVAYAASDVLLAAEIVSPSTKIQDRVLKRAVYAEALIPYHLLVEPGEPIAATLFELHDGEYQPIAKSGETDIELTRPFTATIRLT</sequence>
<dbReference type="PANTHER" id="PTHR35400:SF3">
    <property type="entry name" value="SLL1072 PROTEIN"/>
    <property type="match status" value="1"/>
</dbReference>
<feature type="domain" description="Putative restriction endonuclease" evidence="1">
    <location>
        <begin position="6"/>
        <end position="154"/>
    </location>
</feature>
<dbReference type="GO" id="GO:0004519">
    <property type="term" value="F:endonuclease activity"/>
    <property type="evidence" value="ECO:0007669"/>
    <property type="project" value="UniProtKB-KW"/>
</dbReference>
<evidence type="ECO:0000313" key="3">
    <source>
        <dbReference type="Proteomes" id="UP001589535"/>
    </source>
</evidence>
<dbReference type="SUPFAM" id="SSF52980">
    <property type="entry name" value="Restriction endonuclease-like"/>
    <property type="match status" value="1"/>
</dbReference>
<keyword evidence="2" id="KW-0255">Endonuclease</keyword>
<dbReference type="Proteomes" id="UP001589535">
    <property type="component" value="Unassembled WGS sequence"/>
</dbReference>
<gene>
    <name evidence="2" type="ORF">ACFFTO_26525</name>
</gene>